<dbReference type="GO" id="GO:0046872">
    <property type="term" value="F:metal ion binding"/>
    <property type="evidence" value="ECO:0007669"/>
    <property type="project" value="UniProtKB-UniRule"/>
</dbReference>
<feature type="transmembrane region" description="Helical" evidence="14">
    <location>
        <begin position="21"/>
        <end position="40"/>
    </location>
</feature>
<keyword evidence="6 14" id="KW-0479">Metal-binding</keyword>
<evidence type="ECO:0000313" key="20">
    <source>
        <dbReference type="Proteomes" id="UP000002698"/>
    </source>
</evidence>
<evidence type="ECO:0000313" key="19">
    <source>
        <dbReference type="EMBL" id="CAI48106.1"/>
    </source>
</evidence>
<dbReference type="PANTHER" id="PTHR39188:SF3">
    <property type="entry name" value="STAGE IV SPORULATION PROTEIN FB"/>
    <property type="match status" value="1"/>
</dbReference>
<feature type="domain" description="CBS" evidence="18">
    <location>
        <begin position="329"/>
        <end position="387"/>
    </location>
</feature>
<dbReference type="GO" id="GO:0006508">
    <property type="term" value="P:proteolysis"/>
    <property type="evidence" value="ECO:0007669"/>
    <property type="project" value="UniProtKB-KW"/>
</dbReference>
<keyword evidence="7" id="KW-0677">Repeat</keyword>
<dbReference type="GO" id="GO:0008237">
    <property type="term" value="F:metallopeptidase activity"/>
    <property type="evidence" value="ECO:0007669"/>
    <property type="project" value="UniProtKB-UniRule"/>
</dbReference>
<dbReference type="SUPFAM" id="SSF54631">
    <property type="entry name" value="CBS-domain pair"/>
    <property type="match status" value="1"/>
</dbReference>
<keyword evidence="13 14" id="KW-0472">Membrane</keyword>
<dbReference type="InterPro" id="IPR046342">
    <property type="entry name" value="CBS_dom_sf"/>
</dbReference>
<keyword evidence="4 14" id="KW-0645">Protease</keyword>
<sequence>MFKSFRVGSIADIPIKLDITLLLILPVLAFLIGSGMGEAVEAFEQIGAAFESPELLVAGWTPWLLGFVAAVGLFVCVLLHELGHAAVARHYDYGIASITLWLLGGVARPEKQPEQWNHEFWIAIGGPVVSVALGIGCYLVYGFAGAEPVQSVLGVLTADSLRFLFGYLALLNIVLAAFNMLPAFPLDGGRVMRALLGRTRPFTEATKTAVAVGKFFAILFGIFGLLMFNPFLVAIAFFVYIAAAAEGRQTVLEAAFRGVRVADVMTPANEVRTVETTATLDAILDRMFEERHTGYPVVEGGKLVGIVTLADIRNVHPEKRSETRVADVMSEDLEAVSPDTEAMDAMRQLAQHSVGRLVVTDEFGNLAGLLTRSDLVTAMNVVQEKRLSRGEEAAPR</sequence>
<feature type="domain" description="CBS" evidence="18">
    <location>
        <begin position="265"/>
        <end position="322"/>
    </location>
</feature>
<keyword evidence="9 14" id="KW-0862">Zinc</keyword>
<feature type="active site" evidence="15">
    <location>
        <position position="81"/>
    </location>
</feature>
<dbReference type="PANTHER" id="PTHR39188">
    <property type="entry name" value="MEMBRANE-ASSOCIATED ZINC METALLOPROTEASE M50B"/>
    <property type="match status" value="1"/>
</dbReference>
<dbReference type="Gene3D" id="3.10.580.10">
    <property type="entry name" value="CBS-domain"/>
    <property type="match status" value="1"/>
</dbReference>
<feature type="transmembrane region" description="Helical" evidence="14">
    <location>
        <begin position="164"/>
        <end position="184"/>
    </location>
</feature>
<dbReference type="GO" id="GO:0005886">
    <property type="term" value="C:plasma membrane"/>
    <property type="evidence" value="ECO:0007669"/>
    <property type="project" value="UniProtKB-SubCell"/>
</dbReference>
<evidence type="ECO:0000256" key="15">
    <source>
        <dbReference type="PIRSR" id="PIRSR006404-1"/>
    </source>
</evidence>
<feature type="transmembrane region" description="Helical" evidence="14">
    <location>
        <begin position="215"/>
        <end position="243"/>
    </location>
</feature>
<dbReference type="SMART" id="SM00116">
    <property type="entry name" value="CBS"/>
    <property type="match status" value="2"/>
</dbReference>
<feature type="binding site" evidence="16">
    <location>
        <position position="84"/>
    </location>
    <ligand>
        <name>Zn(2+)</name>
        <dbReference type="ChEBI" id="CHEBI:29105"/>
        <note>catalytic</note>
    </ligand>
</feature>
<evidence type="ECO:0000256" key="12">
    <source>
        <dbReference type="ARBA" id="ARBA00023122"/>
    </source>
</evidence>
<feature type="transmembrane region" description="Helical" evidence="14">
    <location>
        <begin position="60"/>
        <end position="79"/>
    </location>
</feature>
<keyword evidence="20" id="KW-1185">Reference proteome</keyword>
<dbReference type="EnsemblBacteria" id="CAI48106">
    <property type="protein sequence ID" value="CAI48106"/>
    <property type="gene ID" value="NP_0030A"/>
</dbReference>
<feature type="transmembrane region" description="Helical" evidence="14">
    <location>
        <begin position="120"/>
        <end position="143"/>
    </location>
</feature>
<dbReference type="HOGENOM" id="CLU_037123_1_1_2"/>
<feature type="binding site" evidence="16">
    <location>
        <position position="187"/>
    </location>
    <ligand>
        <name>Zn(2+)</name>
        <dbReference type="ChEBI" id="CHEBI:29105"/>
        <note>catalytic</note>
    </ligand>
</feature>
<dbReference type="OrthoDB" id="12044at2157"/>
<evidence type="ECO:0000256" key="14">
    <source>
        <dbReference type="PIRNR" id="PIRNR006404"/>
    </source>
</evidence>
<keyword evidence="10 14" id="KW-1133">Transmembrane helix</keyword>
<keyword evidence="11 14" id="KW-0482">Metalloprotease</keyword>
<reference evidence="19 20" key="1">
    <citation type="journal article" date="2005" name="Genome Res.">
        <title>Living with two extremes: conclusions from the genome sequence of Natronomonas pharaonis.</title>
        <authorList>
            <person name="Falb M."/>
            <person name="Pfeiffer F."/>
            <person name="Palm P."/>
            <person name="Rodewald K."/>
            <person name="Hickmann V."/>
            <person name="Tittor J."/>
            <person name="Oesterhelt D."/>
        </authorList>
    </citation>
    <scope>NUCLEOTIDE SEQUENCE [LARGE SCALE GENOMIC DNA]</scope>
    <source>
        <strain evidence="20">ATCC 35678 / DSM 2160 / CIP 103997 / JCM 8858 / NBRC 14720 / NCIMB 2260 / Gabara</strain>
    </source>
</reference>
<dbReference type="AlphaFoldDB" id="A0A1U7ETA2"/>
<evidence type="ECO:0000256" key="4">
    <source>
        <dbReference type="ARBA" id="ARBA00022670"/>
    </source>
</evidence>
<dbReference type="Proteomes" id="UP000002698">
    <property type="component" value="Chromosome"/>
</dbReference>
<proteinExistence type="inferred from homology"/>
<dbReference type="Pfam" id="PF00571">
    <property type="entry name" value="CBS"/>
    <property type="match status" value="2"/>
</dbReference>
<evidence type="ECO:0000256" key="8">
    <source>
        <dbReference type="ARBA" id="ARBA00022801"/>
    </source>
</evidence>
<evidence type="ECO:0000256" key="7">
    <source>
        <dbReference type="ARBA" id="ARBA00022737"/>
    </source>
</evidence>
<evidence type="ECO:0000256" key="16">
    <source>
        <dbReference type="PIRSR" id="PIRSR006404-2"/>
    </source>
</evidence>
<evidence type="ECO:0000256" key="13">
    <source>
        <dbReference type="ARBA" id="ARBA00023136"/>
    </source>
</evidence>
<dbReference type="KEGG" id="nph:NP_0030A"/>
<feature type="transmembrane region" description="Helical" evidence="14">
    <location>
        <begin position="91"/>
        <end position="108"/>
    </location>
</feature>
<dbReference type="GeneID" id="3700742"/>
<feature type="binding site" evidence="16">
    <location>
        <position position="80"/>
    </location>
    <ligand>
        <name>Zn(2+)</name>
        <dbReference type="ChEBI" id="CHEBI:29105"/>
        <note>catalytic</note>
    </ligand>
</feature>
<organism evidence="19 20">
    <name type="scientific">Natronomonas pharaonis (strain ATCC 35678 / DSM 2160 / CIP 103997 / JCM 8858 / NBRC 14720 / NCIMB 2260 / Gabara)</name>
    <name type="common">Halobacterium pharaonis</name>
    <dbReference type="NCBI Taxonomy" id="348780"/>
    <lineage>
        <taxon>Archaea</taxon>
        <taxon>Methanobacteriati</taxon>
        <taxon>Methanobacteriota</taxon>
        <taxon>Stenosarchaea group</taxon>
        <taxon>Halobacteria</taxon>
        <taxon>Halobacteriales</taxon>
        <taxon>Natronomonadaceae</taxon>
        <taxon>Natronomonas</taxon>
    </lineage>
</organism>
<dbReference type="eggNOG" id="arCOG00607">
    <property type="taxonomic scope" value="Archaea"/>
</dbReference>
<dbReference type="InterPro" id="IPR008915">
    <property type="entry name" value="Peptidase_M50"/>
</dbReference>
<comment type="subcellular location">
    <subcellularLocation>
        <location evidence="1 14">Cell membrane</location>
        <topology evidence="1 14">Multi-pass membrane protein</topology>
    </subcellularLocation>
</comment>
<evidence type="ECO:0000259" key="18">
    <source>
        <dbReference type="PROSITE" id="PS51371"/>
    </source>
</evidence>
<keyword evidence="8 14" id="KW-0378">Hydrolase</keyword>
<evidence type="ECO:0000256" key="5">
    <source>
        <dbReference type="ARBA" id="ARBA00022692"/>
    </source>
</evidence>
<dbReference type="InterPro" id="IPR016483">
    <property type="entry name" value="UCP006404_Pept_M50_CBS"/>
</dbReference>
<dbReference type="PROSITE" id="PS51371">
    <property type="entry name" value="CBS"/>
    <property type="match status" value="2"/>
</dbReference>
<dbReference type="Pfam" id="PF02163">
    <property type="entry name" value="Peptidase_M50"/>
    <property type="match status" value="2"/>
</dbReference>
<gene>
    <name evidence="19" type="ordered locus">NP_0030A</name>
</gene>
<keyword evidence="12 17" id="KW-0129">CBS domain</keyword>
<dbReference type="InterPro" id="IPR000644">
    <property type="entry name" value="CBS_dom"/>
</dbReference>
<accession>A0A1U7ETA2</accession>
<dbReference type="CDD" id="cd06164">
    <property type="entry name" value="S2P-M50_SpoIVFB_CBS"/>
    <property type="match status" value="1"/>
</dbReference>
<comment type="cofactor">
    <cofactor evidence="14 16">
        <name>Zn(2+)</name>
        <dbReference type="ChEBI" id="CHEBI:29105"/>
    </cofactor>
    <text evidence="14 16">Binds 1 zinc ion per subunit.</text>
</comment>
<evidence type="ECO:0000256" key="9">
    <source>
        <dbReference type="ARBA" id="ARBA00022833"/>
    </source>
</evidence>
<protein>
    <recommendedName>
        <fullName evidence="14">Zinc metalloprotease</fullName>
    </recommendedName>
</protein>
<name>A0A1U7ETA2_NATPD</name>
<evidence type="ECO:0000256" key="17">
    <source>
        <dbReference type="PROSITE-ProRule" id="PRU00703"/>
    </source>
</evidence>
<evidence type="ECO:0000256" key="10">
    <source>
        <dbReference type="ARBA" id="ARBA00022989"/>
    </source>
</evidence>
<dbReference type="CDD" id="cd04801">
    <property type="entry name" value="CBS_pair_peptidase_M50"/>
    <property type="match status" value="1"/>
</dbReference>
<evidence type="ECO:0000256" key="6">
    <source>
        <dbReference type="ARBA" id="ARBA00022723"/>
    </source>
</evidence>
<keyword evidence="5 14" id="KW-0812">Transmembrane</keyword>
<keyword evidence="3 14" id="KW-1003">Cell membrane</keyword>
<evidence type="ECO:0000256" key="2">
    <source>
        <dbReference type="ARBA" id="ARBA00007931"/>
    </source>
</evidence>
<dbReference type="PIRSF" id="PIRSF006404">
    <property type="entry name" value="UCP006404_Pept_M50_CBS"/>
    <property type="match status" value="1"/>
</dbReference>
<dbReference type="RefSeq" id="WP_011321745.1">
    <property type="nucleotide sequence ID" value="NC_007426.1"/>
</dbReference>
<evidence type="ECO:0000256" key="1">
    <source>
        <dbReference type="ARBA" id="ARBA00004651"/>
    </source>
</evidence>
<evidence type="ECO:0000256" key="3">
    <source>
        <dbReference type="ARBA" id="ARBA00022475"/>
    </source>
</evidence>
<dbReference type="EMBL" id="CR936257">
    <property type="protein sequence ID" value="CAI48106.1"/>
    <property type="molecule type" value="Genomic_DNA"/>
</dbReference>
<evidence type="ECO:0000256" key="11">
    <source>
        <dbReference type="ARBA" id="ARBA00023049"/>
    </source>
</evidence>
<dbReference type="STRING" id="348780.NP_0030A"/>
<comment type="similarity">
    <text evidence="2 14">Belongs to the peptidase M50B family.</text>
</comment>